<evidence type="ECO:0000256" key="7">
    <source>
        <dbReference type="SAM" id="MobiDB-lite"/>
    </source>
</evidence>
<dbReference type="InterPro" id="IPR036373">
    <property type="entry name" value="Ribosomal_bL17_sf"/>
</dbReference>
<evidence type="ECO:0000256" key="3">
    <source>
        <dbReference type="ARBA" id="ARBA00023274"/>
    </source>
</evidence>
<comment type="similarity">
    <text evidence="1 5">Belongs to the bacterial ribosomal protein bL17 family.</text>
</comment>
<comment type="caution">
    <text evidence="8">The sequence shown here is derived from an EMBL/GenBank/DDBJ whole genome shotgun (WGS) entry which is preliminary data.</text>
</comment>
<gene>
    <name evidence="8" type="primary">rplQ</name>
    <name evidence="8" type="ORF">COS78_01965</name>
</gene>
<evidence type="ECO:0000256" key="1">
    <source>
        <dbReference type="ARBA" id="ARBA00008777"/>
    </source>
</evidence>
<evidence type="ECO:0000256" key="6">
    <source>
        <dbReference type="RuleBase" id="RU000661"/>
    </source>
</evidence>
<reference evidence="9" key="1">
    <citation type="submission" date="2017-09" db="EMBL/GenBank/DDBJ databases">
        <title>Depth-based differentiation of microbial function through sediment-hosted aquifers and enrichment of novel symbionts in the deep terrestrial subsurface.</title>
        <authorList>
            <person name="Probst A.J."/>
            <person name="Ladd B."/>
            <person name="Jarett J.K."/>
            <person name="Geller-Mcgrath D.E."/>
            <person name="Sieber C.M.K."/>
            <person name="Emerson J.B."/>
            <person name="Anantharaman K."/>
            <person name="Thomas B.C."/>
            <person name="Malmstrom R."/>
            <person name="Stieglmeier M."/>
            <person name="Klingl A."/>
            <person name="Woyke T."/>
            <person name="Ryan C.M."/>
            <person name="Banfield J.F."/>
        </authorList>
    </citation>
    <scope>NUCLEOTIDE SEQUENCE [LARGE SCALE GENOMIC DNA]</scope>
</reference>
<dbReference type="InterPro" id="IPR000456">
    <property type="entry name" value="Ribosomal_bL17"/>
</dbReference>
<keyword evidence="3 5" id="KW-0687">Ribonucleoprotein</keyword>
<dbReference type="GO" id="GO:0022625">
    <property type="term" value="C:cytosolic large ribosomal subunit"/>
    <property type="evidence" value="ECO:0007669"/>
    <property type="project" value="TreeGrafter"/>
</dbReference>
<sequence>MRHRIFGRQLNRTSNQRQALFRSQLRSLFTHGFITTTSAKAKSISSSAESLATLAVIGDLTSARRINKIFDNRHFVTGLINRMKTVFGDQKSNFFRSDKVGYRQGDNSLLVKLSLVKPFPKTEVSTKDGKEKKLSKAKSASGGKAVSKKIVKKEETK</sequence>
<dbReference type="Pfam" id="PF01196">
    <property type="entry name" value="Ribosomal_L17"/>
    <property type="match status" value="1"/>
</dbReference>
<evidence type="ECO:0000313" key="8">
    <source>
        <dbReference type="EMBL" id="PIU73521.1"/>
    </source>
</evidence>
<proteinExistence type="inferred from homology"/>
<dbReference type="PANTHER" id="PTHR14413">
    <property type="entry name" value="RIBOSOMAL PROTEIN L17"/>
    <property type="match status" value="1"/>
</dbReference>
<dbReference type="Gene3D" id="3.90.1030.10">
    <property type="entry name" value="Ribosomal protein L17"/>
    <property type="match status" value="1"/>
</dbReference>
<evidence type="ECO:0000256" key="5">
    <source>
        <dbReference type="RuleBase" id="RU000660"/>
    </source>
</evidence>
<feature type="region of interest" description="Disordered" evidence="7">
    <location>
        <begin position="122"/>
        <end position="157"/>
    </location>
</feature>
<dbReference type="NCBIfam" id="TIGR00059">
    <property type="entry name" value="L17"/>
    <property type="match status" value="1"/>
</dbReference>
<evidence type="ECO:0000313" key="9">
    <source>
        <dbReference type="Proteomes" id="UP000231407"/>
    </source>
</evidence>
<dbReference type="Proteomes" id="UP000231407">
    <property type="component" value="Unassembled WGS sequence"/>
</dbReference>
<dbReference type="EMBL" id="PEWA01000023">
    <property type="protein sequence ID" value="PIU73521.1"/>
    <property type="molecule type" value="Genomic_DNA"/>
</dbReference>
<organism evidence="8 9">
    <name type="scientific">Candidatus Shapirobacteria bacterium CG06_land_8_20_14_3_00_40_12</name>
    <dbReference type="NCBI Taxonomy" id="1974881"/>
    <lineage>
        <taxon>Bacteria</taxon>
        <taxon>Candidatus Shapironibacteriota</taxon>
    </lineage>
</organism>
<dbReference type="AlphaFoldDB" id="A0A2M7ASD0"/>
<protein>
    <recommendedName>
        <fullName evidence="4 6">50S ribosomal protein L17</fullName>
    </recommendedName>
</protein>
<accession>A0A2M7ASD0</accession>
<feature type="compositionally biased region" description="Basic and acidic residues" evidence="7">
    <location>
        <begin position="124"/>
        <end position="134"/>
    </location>
</feature>
<name>A0A2M7ASD0_9BACT</name>
<dbReference type="GO" id="GO:0003735">
    <property type="term" value="F:structural constituent of ribosome"/>
    <property type="evidence" value="ECO:0007669"/>
    <property type="project" value="InterPro"/>
</dbReference>
<evidence type="ECO:0000256" key="4">
    <source>
        <dbReference type="ARBA" id="ARBA00035494"/>
    </source>
</evidence>
<dbReference type="SUPFAM" id="SSF64263">
    <property type="entry name" value="Prokaryotic ribosomal protein L17"/>
    <property type="match status" value="1"/>
</dbReference>
<dbReference type="PANTHER" id="PTHR14413:SF16">
    <property type="entry name" value="LARGE RIBOSOMAL SUBUNIT PROTEIN BL17M"/>
    <property type="match status" value="1"/>
</dbReference>
<dbReference type="GO" id="GO:0006412">
    <property type="term" value="P:translation"/>
    <property type="evidence" value="ECO:0007669"/>
    <property type="project" value="InterPro"/>
</dbReference>
<keyword evidence="2 5" id="KW-0689">Ribosomal protein</keyword>
<evidence type="ECO:0000256" key="2">
    <source>
        <dbReference type="ARBA" id="ARBA00022980"/>
    </source>
</evidence>